<keyword evidence="3" id="KW-0285">Flavoprotein</keyword>
<dbReference type="EC" id="2.7.7.2" evidence="2"/>
<proteinExistence type="predicted"/>
<feature type="domain" description="Phosphoadenosine phosphosulphate reductase" evidence="13">
    <location>
        <begin position="149"/>
        <end position="235"/>
    </location>
</feature>
<comment type="catalytic activity">
    <reaction evidence="12">
        <text>FMN + ATP + H(+) = FAD + diphosphate</text>
        <dbReference type="Rhea" id="RHEA:17237"/>
        <dbReference type="ChEBI" id="CHEBI:15378"/>
        <dbReference type="ChEBI" id="CHEBI:30616"/>
        <dbReference type="ChEBI" id="CHEBI:33019"/>
        <dbReference type="ChEBI" id="CHEBI:57692"/>
        <dbReference type="ChEBI" id="CHEBI:58210"/>
        <dbReference type="EC" id="2.7.7.2"/>
    </reaction>
</comment>
<reference evidence="14 15" key="1">
    <citation type="submission" date="2016-02" db="EMBL/GenBank/DDBJ databases">
        <title>Comparative genomic and transcriptomic foundation for Pichia pastoris.</title>
        <authorList>
            <person name="Love K.R."/>
            <person name="Shah K.A."/>
            <person name="Whittaker C.A."/>
            <person name="Wu J."/>
            <person name="Bartlett M.C."/>
            <person name="Ma D."/>
            <person name="Leeson R.L."/>
            <person name="Priest M."/>
            <person name="Young S.K."/>
            <person name="Love J.C."/>
        </authorList>
    </citation>
    <scope>NUCLEOTIDE SEQUENCE [LARGE SCALE GENOMIC DNA]</scope>
    <source>
        <strain evidence="14 15">ATCC 28485</strain>
    </source>
</reference>
<accession>A0A1B2J9J9</accession>
<feature type="domain" description="Phosphoadenosine phosphosulphate reductase" evidence="13">
    <location>
        <begin position="77"/>
        <end position="143"/>
    </location>
</feature>
<dbReference type="GO" id="GO:0003919">
    <property type="term" value="F:FMN adenylyltransferase activity"/>
    <property type="evidence" value="ECO:0007669"/>
    <property type="project" value="UniProtKB-EC"/>
</dbReference>
<dbReference type="Gene3D" id="3.40.50.620">
    <property type="entry name" value="HUPs"/>
    <property type="match status" value="1"/>
</dbReference>
<keyword evidence="9" id="KW-0067">ATP-binding</keyword>
<evidence type="ECO:0000256" key="7">
    <source>
        <dbReference type="ARBA" id="ARBA00022741"/>
    </source>
</evidence>
<keyword evidence="6" id="KW-0548">Nucleotidyltransferase</keyword>
<dbReference type="PANTHER" id="PTHR23293:SF9">
    <property type="entry name" value="FAD SYNTHASE"/>
    <property type="match status" value="1"/>
</dbReference>
<keyword evidence="15" id="KW-1185">Reference proteome</keyword>
<evidence type="ECO:0000256" key="3">
    <source>
        <dbReference type="ARBA" id="ARBA00022630"/>
    </source>
</evidence>
<dbReference type="CDD" id="cd23948">
    <property type="entry name" value="FAD_synthase"/>
    <property type="match status" value="1"/>
</dbReference>
<evidence type="ECO:0000256" key="2">
    <source>
        <dbReference type="ARBA" id="ARBA00012393"/>
    </source>
</evidence>
<dbReference type="InterPro" id="IPR002500">
    <property type="entry name" value="PAPS_reduct_dom"/>
</dbReference>
<sequence>MVTVLSNSSKQTIQTQHNHNMIKDSFLSVCEHSYNLITDFLNESDPENELLASTQEQVRKSYDILFESLNLYKLDELSISYNGGKDCLVLLIIYLAVIYDKYQNEPIPRDYKLNALYIKNESMFQEQDDFIKKSAAKYQLNLQPFRDTMKRALHKYLVQNPSIKAVIIGIRRCDPYGKDLHYLQETDPSWPRLMRVNPILEWDYHQIWFFLRHLKVEYCKLYDMGYTSLGGTNNTIKNPDLQDGEGYLPAYMLDDSGKERSSRL</sequence>
<evidence type="ECO:0000256" key="8">
    <source>
        <dbReference type="ARBA" id="ARBA00022827"/>
    </source>
</evidence>
<dbReference type="SUPFAM" id="SSF52402">
    <property type="entry name" value="Adenine nucleotide alpha hydrolases-like"/>
    <property type="match status" value="1"/>
</dbReference>
<evidence type="ECO:0000256" key="5">
    <source>
        <dbReference type="ARBA" id="ARBA00022679"/>
    </source>
</evidence>
<evidence type="ECO:0000256" key="6">
    <source>
        <dbReference type="ARBA" id="ARBA00022695"/>
    </source>
</evidence>
<dbReference type="InterPro" id="IPR014729">
    <property type="entry name" value="Rossmann-like_a/b/a_fold"/>
</dbReference>
<keyword evidence="5" id="KW-0808">Transferase</keyword>
<dbReference type="GO" id="GO:0006747">
    <property type="term" value="P:FAD biosynthetic process"/>
    <property type="evidence" value="ECO:0007669"/>
    <property type="project" value="TreeGrafter"/>
</dbReference>
<evidence type="ECO:0000256" key="11">
    <source>
        <dbReference type="ARBA" id="ARBA00031871"/>
    </source>
</evidence>
<dbReference type="OrthoDB" id="270728at2759"/>
<evidence type="ECO:0000256" key="9">
    <source>
        <dbReference type="ARBA" id="ARBA00022840"/>
    </source>
</evidence>
<dbReference type="Proteomes" id="UP000094565">
    <property type="component" value="Chromosome 1"/>
</dbReference>
<evidence type="ECO:0000256" key="1">
    <source>
        <dbReference type="ARBA" id="ARBA00004726"/>
    </source>
</evidence>
<evidence type="ECO:0000313" key="15">
    <source>
        <dbReference type="Proteomes" id="UP000094565"/>
    </source>
</evidence>
<dbReference type="Pfam" id="PF01507">
    <property type="entry name" value="PAPS_reduct"/>
    <property type="match status" value="2"/>
</dbReference>
<keyword evidence="7" id="KW-0547">Nucleotide-binding</keyword>
<dbReference type="AlphaFoldDB" id="A0A1B2J9J9"/>
<gene>
    <name evidence="14" type="primary">FAD1</name>
    <name evidence="14" type="ORF">ATY40_BA7501611</name>
</gene>
<evidence type="ECO:0000256" key="4">
    <source>
        <dbReference type="ARBA" id="ARBA00022643"/>
    </source>
</evidence>
<evidence type="ECO:0000259" key="13">
    <source>
        <dbReference type="Pfam" id="PF01507"/>
    </source>
</evidence>
<dbReference type="GO" id="GO:0005524">
    <property type="term" value="F:ATP binding"/>
    <property type="evidence" value="ECO:0007669"/>
    <property type="project" value="UniProtKB-KW"/>
</dbReference>
<evidence type="ECO:0000256" key="10">
    <source>
        <dbReference type="ARBA" id="ARBA00031145"/>
    </source>
</evidence>
<comment type="pathway">
    <text evidence="1">Cofactor biosynthesis; FAD biosynthesis; FAD from FMN: step 1/1.</text>
</comment>
<keyword evidence="8" id="KW-0274">FAD</keyword>
<protein>
    <recommendedName>
        <fullName evidence="2">FAD synthase</fullName>
        <ecNumber evidence="2">2.7.7.2</ecNumber>
    </recommendedName>
    <alternativeName>
        <fullName evidence="10">FAD pyrophosphorylase</fullName>
    </alternativeName>
    <alternativeName>
        <fullName evidence="11">FMN adenylyltransferase</fullName>
    </alternativeName>
</protein>
<evidence type="ECO:0000256" key="12">
    <source>
        <dbReference type="ARBA" id="ARBA00049494"/>
    </source>
</evidence>
<dbReference type="EMBL" id="CP014584">
    <property type="protein sequence ID" value="ANZ74703.1"/>
    <property type="molecule type" value="Genomic_DNA"/>
</dbReference>
<name>A0A1B2J9J9_PICPA</name>
<dbReference type="PANTHER" id="PTHR23293">
    <property type="entry name" value="FAD SYNTHETASE-RELATED FMN ADENYLYLTRANSFERASE"/>
    <property type="match status" value="1"/>
</dbReference>
<evidence type="ECO:0000313" key="14">
    <source>
        <dbReference type="EMBL" id="ANZ74703.1"/>
    </source>
</evidence>
<keyword evidence="4" id="KW-0288">FMN</keyword>
<organism evidence="14 15">
    <name type="scientific">Komagataella pastoris</name>
    <name type="common">Yeast</name>
    <name type="synonym">Pichia pastoris</name>
    <dbReference type="NCBI Taxonomy" id="4922"/>
    <lineage>
        <taxon>Eukaryota</taxon>
        <taxon>Fungi</taxon>
        <taxon>Dikarya</taxon>
        <taxon>Ascomycota</taxon>
        <taxon>Saccharomycotina</taxon>
        <taxon>Pichiomycetes</taxon>
        <taxon>Pichiales</taxon>
        <taxon>Pichiaceae</taxon>
        <taxon>Komagataella</taxon>
    </lineage>
</organism>